<evidence type="ECO:0000313" key="3">
    <source>
        <dbReference type="Proteomes" id="UP001519343"/>
    </source>
</evidence>
<feature type="transmembrane region" description="Helical" evidence="1">
    <location>
        <begin position="111"/>
        <end position="138"/>
    </location>
</feature>
<sequence>MVSSMTIGAMAFSIVFSIVLFVGLIVFYKRKVGIYVKPLIIGTIGFLVVTQVLEKALHFVVFTNFPNFPGHPWLFGLYGGLAAGVFEELGRFVLFTWLLKKYLDYKGGISFGIGWGGIEAVALTLMMMVPNLMFAVMINQGTFESSLGGGIPGEQLAMIKETLLNQGSSYYLLASVERFFAAFMQIALSLLVLLGVVRRRFAYVIYAILIHAVIDYPVAFYQTGHIKSLWIIELYLAVIGLGSMWFIRRMREVLE</sequence>
<dbReference type="Pfam" id="PF10086">
    <property type="entry name" value="YhfC"/>
    <property type="match status" value="1"/>
</dbReference>
<evidence type="ECO:0000313" key="2">
    <source>
        <dbReference type="EMBL" id="MBP1932191.1"/>
    </source>
</evidence>
<feature type="transmembrane region" description="Helical" evidence="1">
    <location>
        <begin position="228"/>
        <end position="247"/>
    </location>
</feature>
<dbReference type="Proteomes" id="UP001519343">
    <property type="component" value="Unassembled WGS sequence"/>
</dbReference>
<keyword evidence="1" id="KW-1133">Transmembrane helix</keyword>
<dbReference type="InterPro" id="IPR011397">
    <property type="entry name" value="YhfC"/>
</dbReference>
<reference evidence="2 3" key="1">
    <citation type="submission" date="2021-03" db="EMBL/GenBank/DDBJ databases">
        <title>Genomic Encyclopedia of Type Strains, Phase IV (KMG-IV): sequencing the most valuable type-strain genomes for metagenomic binning, comparative biology and taxonomic classification.</title>
        <authorList>
            <person name="Goeker M."/>
        </authorList>
    </citation>
    <scope>NUCLEOTIDE SEQUENCE [LARGE SCALE GENOMIC DNA]</scope>
    <source>
        <strain evidence="2 3">DSM 24738</strain>
    </source>
</reference>
<keyword evidence="3" id="KW-1185">Reference proteome</keyword>
<feature type="transmembrane region" description="Helical" evidence="1">
    <location>
        <begin position="73"/>
        <end position="99"/>
    </location>
</feature>
<dbReference type="RefSeq" id="WP_209810248.1">
    <property type="nucleotide sequence ID" value="NZ_JAGGKT010000005.1"/>
</dbReference>
<organism evidence="2 3">
    <name type="scientific">Ammoniphilus resinae</name>
    <dbReference type="NCBI Taxonomy" id="861532"/>
    <lineage>
        <taxon>Bacteria</taxon>
        <taxon>Bacillati</taxon>
        <taxon>Bacillota</taxon>
        <taxon>Bacilli</taxon>
        <taxon>Bacillales</taxon>
        <taxon>Paenibacillaceae</taxon>
        <taxon>Aneurinibacillus group</taxon>
        <taxon>Ammoniphilus</taxon>
    </lineage>
</organism>
<proteinExistence type="predicted"/>
<feature type="transmembrane region" description="Helical" evidence="1">
    <location>
        <begin position="34"/>
        <end position="53"/>
    </location>
</feature>
<keyword evidence="1" id="KW-0812">Transmembrane</keyword>
<name>A0ABS4GPN6_9BACL</name>
<comment type="caution">
    <text evidence="2">The sequence shown here is derived from an EMBL/GenBank/DDBJ whole genome shotgun (WGS) entry which is preliminary data.</text>
</comment>
<keyword evidence="1" id="KW-0472">Membrane</keyword>
<feature type="transmembrane region" description="Helical" evidence="1">
    <location>
        <begin position="204"/>
        <end position="222"/>
    </location>
</feature>
<dbReference type="EMBL" id="JAGGKT010000005">
    <property type="protein sequence ID" value="MBP1932191.1"/>
    <property type="molecule type" value="Genomic_DNA"/>
</dbReference>
<evidence type="ECO:0000256" key="1">
    <source>
        <dbReference type="SAM" id="Phobius"/>
    </source>
</evidence>
<feature type="transmembrane region" description="Helical" evidence="1">
    <location>
        <begin position="179"/>
        <end position="197"/>
    </location>
</feature>
<accession>A0ABS4GPN6</accession>
<protein>
    <submittedName>
        <fullName evidence="2">Membrane protein YhfC</fullName>
    </submittedName>
</protein>
<dbReference type="PIRSF" id="PIRSF033101">
    <property type="entry name" value="UCP033101"/>
    <property type="match status" value="1"/>
</dbReference>
<gene>
    <name evidence="2" type="ORF">J2Z37_002192</name>
</gene>
<feature type="transmembrane region" description="Helical" evidence="1">
    <location>
        <begin position="6"/>
        <end position="27"/>
    </location>
</feature>